<keyword evidence="1" id="KW-0560">Oxidoreductase</keyword>
<name>A0ABQ3XNS9_9ACTN</name>
<evidence type="ECO:0000313" key="3">
    <source>
        <dbReference type="EMBL" id="GID60162.1"/>
    </source>
</evidence>
<dbReference type="InterPro" id="IPR052019">
    <property type="entry name" value="F420H2_bilvrd_red/Heme_oxyg"/>
</dbReference>
<comment type="caution">
    <text evidence="3">The sequence shown here is derived from an EMBL/GenBank/DDBJ whole genome shotgun (WGS) entry which is preliminary data.</text>
</comment>
<dbReference type="Pfam" id="PF01243">
    <property type="entry name" value="PNPOx_N"/>
    <property type="match status" value="1"/>
</dbReference>
<accession>A0ABQ3XNS9</accession>
<dbReference type="PANTHER" id="PTHR35176:SF2">
    <property type="entry name" value="F420H(2)-DEPENDENT REDUCTASE RV1155"/>
    <property type="match status" value="1"/>
</dbReference>
<dbReference type="Proteomes" id="UP000612282">
    <property type="component" value="Unassembled WGS sequence"/>
</dbReference>
<organism evidence="3 4">
    <name type="scientific">Actinoplanes couchii</name>
    <dbReference type="NCBI Taxonomy" id="403638"/>
    <lineage>
        <taxon>Bacteria</taxon>
        <taxon>Bacillati</taxon>
        <taxon>Actinomycetota</taxon>
        <taxon>Actinomycetes</taxon>
        <taxon>Micromonosporales</taxon>
        <taxon>Micromonosporaceae</taxon>
        <taxon>Actinoplanes</taxon>
    </lineage>
</organism>
<evidence type="ECO:0000256" key="1">
    <source>
        <dbReference type="ARBA" id="ARBA00023002"/>
    </source>
</evidence>
<feature type="domain" description="Pyridoxamine 5'-phosphate oxidase N-terminal" evidence="2">
    <location>
        <begin position="20"/>
        <end position="150"/>
    </location>
</feature>
<gene>
    <name evidence="3" type="ORF">Aco03nite_085660</name>
</gene>
<dbReference type="InterPro" id="IPR019920">
    <property type="entry name" value="F420-binding_dom_put"/>
</dbReference>
<sequence>MADSAYGPGQGPSARPLDEAEALRILERQQFGVLATVKRDGHPHLASMVYQWDAGRRRLRFSSVDGRIKVVHLRRDPRATLHVQGDDVLSYMVAEGRATVSEPSRRSGDATGRELLEMAGDQPEATLYLDQMAKEGRVVITLQVTRLYGVALDGPAEE</sequence>
<dbReference type="InterPro" id="IPR011576">
    <property type="entry name" value="Pyridox_Oxase_N"/>
</dbReference>
<dbReference type="Gene3D" id="2.30.110.10">
    <property type="entry name" value="Electron Transport, Fmn-binding Protein, Chain A"/>
    <property type="match status" value="1"/>
</dbReference>
<dbReference type="RefSeq" id="WP_203806917.1">
    <property type="nucleotide sequence ID" value="NZ_BAAAQE010000094.1"/>
</dbReference>
<dbReference type="EMBL" id="BOMG01000104">
    <property type="protein sequence ID" value="GID60162.1"/>
    <property type="molecule type" value="Genomic_DNA"/>
</dbReference>
<dbReference type="NCBIfam" id="TIGR03618">
    <property type="entry name" value="Rv1155_F420"/>
    <property type="match status" value="1"/>
</dbReference>
<evidence type="ECO:0000259" key="2">
    <source>
        <dbReference type="Pfam" id="PF01243"/>
    </source>
</evidence>
<reference evidence="3 4" key="1">
    <citation type="submission" date="2021-01" db="EMBL/GenBank/DDBJ databases">
        <title>Whole genome shotgun sequence of Actinoplanes couchii NBRC 106145.</title>
        <authorList>
            <person name="Komaki H."/>
            <person name="Tamura T."/>
        </authorList>
    </citation>
    <scope>NUCLEOTIDE SEQUENCE [LARGE SCALE GENOMIC DNA]</scope>
    <source>
        <strain evidence="3 4">NBRC 106145</strain>
    </source>
</reference>
<protein>
    <submittedName>
        <fullName evidence="3">PPOX class F420-dependent enzyme</fullName>
    </submittedName>
</protein>
<dbReference type="PANTHER" id="PTHR35176">
    <property type="entry name" value="HEME OXYGENASE HI_0854-RELATED"/>
    <property type="match status" value="1"/>
</dbReference>
<keyword evidence="4" id="KW-1185">Reference proteome</keyword>
<proteinExistence type="predicted"/>
<dbReference type="SUPFAM" id="SSF50475">
    <property type="entry name" value="FMN-binding split barrel"/>
    <property type="match status" value="1"/>
</dbReference>
<dbReference type="InterPro" id="IPR012349">
    <property type="entry name" value="Split_barrel_FMN-bd"/>
</dbReference>
<evidence type="ECO:0000313" key="4">
    <source>
        <dbReference type="Proteomes" id="UP000612282"/>
    </source>
</evidence>